<accession>A0ABV3S479</accession>
<keyword evidence="2" id="KW-1185">Reference proteome</keyword>
<dbReference type="RefSeq" id="WP_367974719.1">
    <property type="nucleotide sequence ID" value="NZ_JBFPEQ010000001.1"/>
</dbReference>
<proteinExistence type="predicted"/>
<protein>
    <submittedName>
        <fullName evidence="1">Uncharacterized protein</fullName>
    </submittedName>
</protein>
<evidence type="ECO:0000313" key="1">
    <source>
        <dbReference type="EMBL" id="MEX0381146.1"/>
    </source>
</evidence>
<comment type="caution">
    <text evidence="1">The sequence shown here is derived from an EMBL/GenBank/DDBJ whole genome shotgun (WGS) entry which is preliminary data.</text>
</comment>
<reference evidence="1 2" key="1">
    <citation type="submission" date="2024-07" db="EMBL/GenBank/DDBJ databases">
        <authorList>
            <person name="Yun M."/>
        </authorList>
    </citation>
    <scope>NUCLEOTIDE SEQUENCE [LARGE SCALE GENOMIC DNA]</scope>
    <source>
        <strain evidence="1 2">MS01</strain>
    </source>
</reference>
<sequence>MTNYLTDYHTLKTGYNQEVAAPLKMVDQISNDGQTLVVQNGPIKVFVRVVKENVEQILITSTMQQTPLYDDVFMALEKSLKCASIDFYNAYQHAIQSGSIVSAEYRHVKAIHDASNHKLSVTITKER</sequence>
<dbReference type="EMBL" id="JBFPER010000001">
    <property type="protein sequence ID" value="MEX0381146.1"/>
    <property type="molecule type" value="Genomic_DNA"/>
</dbReference>
<dbReference type="Proteomes" id="UP001556617">
    <property type="component" value="Unassembled WGS sequence"/>
</dbReference>
<gene>
    <name evidence="1" type="ORF">AB3K24_07235</name>
</gene>
<name>A0ABV3S479_9LACO</name>
<organism evidence="1 2">
    <name type="scientific">Leuconostoc aquikimchii</name>
    <dbReference type="NCBI Taxonomy" id="3236804"/>
    <lineage>
        <taxon>Bacteria</taxon>
        <taxon>Bacillati</taxon>
        <taxon>Bacillota</taxon>
        <taxon>Bacilli</taxon>
        <taxon>Lactobacillales</taxon>
        <taxon>Lactobacillaceae</taxon>
        <taxon>Leuconostoc</taxon>
    </lineage>
</organism>
<evidence type="ECO:0000313" key="2">
    <source>
        <dbReference type="Proteomes" id="UP001556617"/>
    </source>
</evidence>